<dbReference type="Gene3D" id="1.10.1220.10">
    <property type="entry name" value="Met repressor-like"/>
    <property type="match status" value="1"/>
</dbReference>
<sequence length="140" mass="16243">MENKLVRFGVSLPQQLINKFDAHIREKNYSNRSEAIRDLIRQELIEEEIDQDEREVIGALHLLYNHHKRELSDQLTSIQHDLHHLIISSTHVHLDHDNCLEVILLRGQSSKLRHLANQLIALKGVIHGRLYLTSRAVQSG</sequence>
<feature type="binding site" evidence="7">
    <location>
        <position position="80"/>
    </location>
    <ligand>
        <name>Ni(2+)</name>
        <dbReference type="ChEBI" id="CHEBI:49786"/>
    </ligand>
</feature>
<organism evidence="10">
    <name type="scientific">Caldithrix abyssi</name>
    <dbReference type="NCBI Taxonomy" id="187145"/>
    <lineage>
        <taxon>Bacteria</taxon>
        <taxon>Pseudomonadati</taxon>
        <taxon>Calditrichota</taxon>
        <taxon>Calditrichia</taxon>
        <taxon>Calditrichales</taxon>
        <taxon>Calditrichaceae</taxon>
        <taxon>Caldithrix</taxon>
    </lineage>
</organism>
<dbReference type="Proteomes" id="UP000885779">
    <property type="component" value="Unassembled WGS sequence"/>
</dbReference>
<comment type="cofactor">
    <cofactor evidence="7">
        <name>Ni(2+)</name>
        <dbReference type="ChEBI" id="CHEBI:49786"/>
    </cofactor>
    <text evidence="7">Binds 1 nickel ion per subunit.</text>
</comment>
<dbReference type="NCBIfam" id="NF002815">
    <property type="entry name" value="PRK02967.1"/>
    <property type="match status" value="1"/>
</dbReference>
<proteinExistence type="inferred from homology"/>
<comment type="function">
    <text evidence="7">Transcriptional regulator.</text>
</comment>
<gene>
    <name evidence="10" type="primary">nikR</name>
    <name evidence="10" type="ORF">ENK44_11285</name>
</gene>
<dbReference type="HAMAP" id="MF_00476">
    <property type="entry name" value="NikR"/>
    <property type="match status" value="1"/>
</dbReference>
<dbReference type="PANTHER" id="PTHR34719">
    <property type="entry name" value="NICKEL-RESPONSIVE REGULATOR"/>
    <property type="match status" value="1"/>
</dbReference>
<feature type="binding site" evidence="7">
    <location>
        <position position="93"/>
    </location>
    <ligand>
        <name>Ni(2+)</name>
        <dbReference type="ChEBI" id="CHEBI:49786"/>
    </ligand>
</feature>
<evidence type="ECO:0000256" key="3">
    <source>
        <dbReference type="ARBA" id="ARBA00022723"/>
    </source>
</evidence>
<dbReference type="InterPro" id="IPR014864">
    <property type="entry name" value="TF_NikR_Ni-bd_C"/>
</dbReference>
<dbReference type="Pfam" id="PF08753">
    <property type="entry name" value="NikR_C"/>
    <property type="match status" value="1"/>
</dbReference>
<feature type="binding site" evidence="7">
    <location>
        <position position="99"/>
    </location>
    <ligand>
        <name>Ni(2+)</name>
        <dbReference type="ChEBI" id="CHEBI:49786"/>
    </ligand>
</feature>
<dbReference type="AlphaFoldDB" id="A0A7V4U1F0"/>
<feature type="binding site" evidence="7">
    <location>
        <position position="91"/>
    </location>
    <ligand>
        <name>Ni(2+)</name>
        <dbReference type="ChEBI" id="CHEBI:49786"/>
    </ligand>
</feature>
<dbReference type="GO" id="GO:0003677">
    <property type="term" value="F:DNA binding"/>
    <property type="evidence" value="ECO:0007669"/>
    <property type="project" value="UniProtKB-KW"/>
</dbReference>
<dbReference type="InterPro" id="IPR050192">
    <property type="entry name" value="CopG/NikR_regulator"/>
</dbReference>
<protein>
    <recommendedName>
        <fullName evidence="7">Putative nickel-responsive regulator</fullName>
    </recommendedName>
</protein>
<dbReference type="InterPro" id="IPR013321">
    <property type="entry name" value="Arc_rbn_hlx_hlx"/>
</dbReference>
<dbReference type="NCBIfam" id="NF002169">
    <property type="entry name" value="PRK01002.1"/>
    <property type="match status" value="1"/>
</dbReference>
<evidence type="ECO:0000313" key="10">
    <source>
        <dbReference type="EMBL" id="HGY56280.1"/>
    </source>
</evidence>
<comment type="caution">
    <text evidence="10">The sequence shown here is derived from an EMBL/GenBank/DDBJ whole genome shotgun (WGS) entry which is preliminary data.</text>
</comment>
<dbReference type="NCBIfam" id="NF003381">
    <property type="entry name" value="PRK04460.1"/>
    <property type="match status" value="1"/>
</dbReference>
<keyword evidence="3 7" id="KW-0479">Metal-binding</keyword>
<dbReference type="CDD" id="cd22231">
    <property type="entry name" value="RHH_NikR_HicB-like"/>
    <property type="match status" value="1"/>
</dbReference>
<keyword evidence="5 7" id="KW-0238">DNA-binding</keyword>
<evidence type="ECO:0000259" key="8">
    <source>
        <dbReference type="Pfam" id="PF01402"/>
    </source>
</evidence>
<dbReference type="InterPro" id="IPR002145">
    <property type="entry name" value="CopG"/>
</dbReference>
<evidence type="ECO:0000256" key="7">
    <source>
        <dbReference type="HAMAP-Rule" id="MF_00476"/>
    </source>
</evidence>
<evidence type="ECO:0000256" key="5">
    <source>
        <dbReference type="ARBA" id="ARBA00023125"/>
    </source>
</evidence>
<dbReference type="InterPro" id="IPR027271">
    <property type="entry name" value="Acetolactate_synth/TF_NikR_C"/>
</dbReference>
<evidence type="ECO:0000256" key="1">
    <source>
        <dbReference type="ARBA" id="ARBA00008478"/>
    </source>
</evidence>
<dbReference type="InterPro" id="IPR010985">
    <property type="entry name" value="Ribbon_hlx_hlx"/>
</dbReference>
<keyword evidence="2 7" id="KW-0533">Nickel</keyword>
<dbReference type="SUPFAM" id="SSF47598">
    <property type="entry name" value="Ribbon-helix-helix"/>
    <property type="match status" value="1"/>
</dbReference>
<evidence type="ECO:0000256" key="2">
    <source>
        <dbReference type="ARBA" id="ARBA00022596"/>
    </source>
</evidence>
<dbReference type="NCBIfam" id="NF001884">
    <property type="entry name" value="PRK00630.1"/>
    <property type="match status" value="1"/>
</dbReference>
<dbReference type="PANTHER" id="PTHR34719:SF2">
    <property type="entry name" value="NICKEL-RESPONSIVE REGULATOR"/>
    <property type="match status" value="1"/>
</dbReference>
<accession>A0A7V4U1F0</accession>
<reference evidence="10" key="1">
    <citation type="journal article" date="2020" name="mSystems">
        <title>Genome- and Community-Level Interaction Insights into Carbon Utilization and Element Cycling Functions of Hydrothermarchaeota in Hydrothermal Sediment.</title>
        <authorList>
            <person name="Zhou Z."/>
            <person name="Liu Y."/>
            <person name="Xu W."/>
            <person name="Pan J."/>
            <person name="Luo Z.H."/>
            <person name="Li M."/>
        </authorList>
    </citation>
    <scope>NUCLEOTIDE SEQUENCE [LARGE SCALE GENOMIC DNA]</scope>
    <source>
        <strain evidence="10">HyVt-577</strain>
    </source>
</reference>
<dbReference type="SUPFAM" id="SSF55021">
    <property type="entry name" value="ACT-like"/>
    <property type="match status" value="1"/>
</dbReference>
<dbReference type="GO" id="GO:0003700">
    <property type="term" value="F:DNA-binding transcription factor activity"/>
    <property type="evidence" value="ECO:0007669"/>
    <property type="project" value="UniProtKB-UniRule"/>
</dbReference>
<feature type="domain" description="Transcription factor NikR nickel binding C-terminal" evidence="9">
    <location>
        <begin position="57"/>
        <end position="132"/>
    </location>
</feature>
<evidence type="ECO:0000256" key="4">
    <source>
        <dbReference type="ARBA" id="ARBA00023015"/>
    </source>
</evidence>
<keyword evidence="6 7" id="KW-0804">Transcription</keyword>
<dbReference type="Pfam" id="PF01402">
    <property type="entry name" value="RHH_1"/>
    <property type="match status" value="1"/>
</dbReference>
<dbReference type="Gene3D" id="3.30.70.1150">
    <property type="entry name" value="ACT-like. Chain A, domain 2"/>
    <property type="match status" value="1"/>
</dbReference>
<name>A0A7V4U1F0_CALAY</name>
<dbReference type="EMBL" id="DRQG01000106">
    <property type="protein sequence ID" value="HGY56280.1"/>
    <property type="molecule type" value="Genomic_DNA"/>
</dbReference>
<evidence type="ECO:0000259" key="9">
    <source>
        <dbReference type="Pfam" id="PF08753"/>
    </source>
</evidence>
<evidence type="ECO:0000256" key="6">
    <source>
        <dbReference type="ARBA" id="ARBA00023163"/>
    </source>
</evidence>
<dbReference type="InterPro" id="IPR022988">
    <property type="entry name" value="Ni_resp_reg_NikR"/>
</dbReference>
<dbReference type="GO" id="GO:0016151">
    <property type="term" value="F:nickel cation binding"/>
    <property type="evidence" value="ECO:0007669"/>
    <property type="project" value="UniProtKB-UniRule"/>
</dbReference>
<comment type="similarity">
    <text evidence="1 7">Belongs to the transcriptional regulatory CopG/NikR family.</text>
</comment>
<keyword evidence="4 7" id="KW-0805">Transcription regulation</keyword>
<feature type="domain" description="Ribbon-helix-helix protein CopG" evidence="8">
    <location>
        <begin position="6"/>
        <end position="47"/>
    </location>
</feature>
<dbReference type="GO" id="GO:0010045">
    <property type="term" value="P:response to nickel cation"/>
    <property type="evidence" value="ECO:0007669"/>
    <property type="project" value="InterPro"/>
</dbReference>
<dbReference type="InterPro" id="IPR045865">
    <property type="entry name" value="ACT-like_dom_sf"/>
</dbReference>